<feature type="region of interest" description="Disordered" evidence="1">
    <location>
        <begin position="906"/>
        <end position="926"/>
    </location>
</feature>
<feature type="compositionally biased region" description="Basic and acidic residues" evidence="1">
    <location>
        <begin position="546"/>
        <end position="556"/>
    </location>
</feature>
<feature type="region of interest" description="Disordered" evidence="1">
    <location>
        <begin position="152"/>
        <end position="378"/>
    </location>
</feature>
<evidence type="ECO:0000313" key="3">
    <source>
        <dbReference type="Proteomes" id="UP000092600"/>
    </source>
</evidence>
<dbReference type="AlphaFoldDB" id="A0A199V1X1"/>
<reference evidence="2 3" key="1">
    <citation type="journal article" date="2016" name="DNA Res.">
        <title>The draft genome of MD-2 pineapple using hybrid error correction of long reads.</title>
        <authorList>
            <person name="Redwan R.M."/>
            <person name="Saidin A."/>
            <person name="Kumar S.V."/>
        </authorList>
    </citation>
    <scope>NUCLEOTIDE SEQUENCE [LARGE SCALE GENOMIC DNA]</scope>
    <source>
        <strain evidence="3">cv. MD2</strain>
        <tissue evidence="2">Leaf</tissue>
    </source>
</reference>
<feature type="compositionally biased region" description="Polar residues" evidence="1">
    <location>
        <begin position="406"/>
        <end position="416"/>
    </location>
</feature>
<dbReference type="STRING" id="4615.A0A199V1X1"/>
<feature type="region of interest" description="Disordered" evidence="1">
    <location>
        <begin position="546"/>
        <end position="576"/>
    </location>
</feature>
<feature type="compositionally biased region" description="Basic and acidic residues" evidence="1">
    <location>
        <begin position="915"/>
        <end position="924"/>
    </location>
</feature>
<feature type="compositionally biased region" description="Polar residues" evidence="1">
    <location>
        <begin position="699"/>
        <end position="715"/>
    </location>
</feature>
<feature type="compositionally biased region" description="Basic and acidic residues" evidence="1">
    <location>
        <begin position="334"/>
        <end position="363"/>
    </location>
</feature>
<evidence type="ECO:0008006" key="4">
    <source>
        <dbReference type="Google" id="ProtNLM"/>
    </source>
</evidence>
<organism evidence="2 3">
    <name type="scientific">Ananas comosus</name>
    <name type="common">Pineapple</name>
    <name type="synonym">Ananas ananas</name>
    <dbReference type="NCBI Taxonomy" id="4615"/>
    <lineage>
        <taxon>Eukaryota</taxon>
        <taxon>Viridiplantae</taxon>
        <taxon>Streptophyta</taxon>
        <taxon>Embryophyta</taxon>
        <taxon>Tracheophyta</taxon>
        <taxon>Spermatophyta</taxon>
        <taxon>Magnoliopsida</taxon>
        <taxon>Liliopsida</taxon>
        <taxon>Poales</taxon>
        <taxon>Bromeliaceae</taxon>
        <taxon>Bromelioideae</taxon>
        <taxon>Ananas</taxon>
    </lineage>
</organism>
<name>A0A199V1X1_ANACO</name>
<feature type="compositionally biased region" description="Basic and acidic residues" evidence="1">
    <location>
        <begin position="390"/>
        <end position="405"/>
    </location>
</feature>
<feature type="region of interest" description="Disordered" evidence="1">
    <location>
        <begin position="652"/>
        <end position="678"/>
    </location>
</feature>
<protein>
    <recommendedName>
        <fullName evidence="4">Zinc finger CCCH domain-containing protein 13-like</fullName>
    </recommendedName>
</protein>
<accession>A0A199V1X1</accession>
<feature type="compositionally biased region" description="Basic and acidic residues" evidence="1">
    <location>
        <begin position="152"/>
        <end position="238"/>
    </location>
</feature>
<comment type="caution">
    <text evidence="2">The sequence shown here is derived from an EMBL/GenBank/DDBJ whole genome shotgun (WGS) entry which is preliminary data.</text>
</comment>
<feature type="region of interest" description="Disordered" evidence="1">
    <location>
        <begin position="1"/>
        <end position="113"/>
    </location>
</feature>
<evidence type="ECO:0000313" key="2">
    <source>
        <dbReference type="EMBL" id="OAY70983.1"/>
    </source>
</evidence>
<feature type="compositionally biased region" description="Polar residues" evidence="1">
    <location>
        <begin position="467"/>
        <end position="499"/>
    </location>
</feature>
<proteinExistence type="predicted"/>
<gene>
    <name evidence="2" type="ORF">ACMD2_04810</name>
</gene>
<evidence type="ECO:0000256" key="1">
    <source>
        <dbReference type="SAM" id="MobiDB-lite"/>
    </source>
</evidence>
<feature type="compositionally biased region" description="Basic and acidic residues" evidence="1">
    <location>
        <begin position="246"/>
        <end position="304"/>
    </location>
</feature>
<dbReference type="Proteomes" id="UP000092600">
    <property type="component" value="Unassembled WGS sequence"/>
</dbReference>
<dbReference type="PANTHER" id="PTHR34837:SF1">
    <property type="entry name" value="LOW PROTEIN: ZINC FINGER CCCH DOMAIN PROTEIN"/>
    <property type="match status" value="1"/>
</dbReference>
<feature type="compositionally biased region" description="Basic and acidic residues" evidence="1">
    <location>
        <begin position="656"/>
        <end position="667"/>
    </location>
</feature>
<dbReference type="EMBL" id="LSRQ01003666">
    <property type="protein sequence ID" value="OAY70983.1"/>
    <property type="molecule type" value="Genomic_DNA"/>
</dbReference>
<feature type="compositionally biased region" description="Basic and acidic residues" evidence="1">
    <location>
        <begin position="312"/>
        <end position="327"/>
    </location>
</feature>
<dbReference type="PANTHER" id="PTHR34837">
    <property type="entry name" value="OS05G0595500 PROTEIN"/>
    <property type="match status" value="1"/>
</dbReference>
<feature type="compositionally biased region" description="Basic and acidic residues" evidence="1">
    <location>
        <begin position="417"/>
        <end position="435"/>
    </location>
</feature>
<feature type="compositionally biased region" description="Polar residues" evidence="1">
    <location>
        <begin position="733"/>
        <end position="745"/>
    </location>
</feature>
<feature type="region of interest" description="Disordered" evidence="1">
    <location>
        <begin position="845"/>
        <end position="893"/>
    </location>
</feature>
<feature type="region of interest" description="Disordered" evidence="1">
    <location>
        <begin position="699"/>
        <end position="750"/>
    </location>
</feature>
<feature type="compositionally biased region" description="Basic and acidic residues" evidence="1">
    <location>
        <begin position="445"/>
        <end position="465"/>
    </location>
</feature>
<feature type="compositionally biased region" description="Basic residues" evidence="1">
    <location>
        <begin position="1"/>
        <end position="11"/>
    </location>
</feature>
<feature type="compositionally biased region" description="Basic and acidic residues" evidence="1">
    <location>
        <begin position="12"/>
        <end position="55"/>
    </location>
</feature>
<feature type="region of interest" description="Disordered" evidence="1">
    <location>
        <begin position="390"/>
        <end position="502"/>
    </location>
</feature>
<sequence length="986" mass="112487">MPRRHRSRKHGSRDERGRSESEEDRDSREKRRREEEKGRGSRSRVSKDLEPEKRKSSSLAPSPDDRYQFDPGNGDASVERAKKRRDRADESPAIEGRWSGGGEDDGFTVFRGKGETFDFGESEKLVVSTLGDDLKGRARRRHEVSVERYVETAEKVKSEKRQSEQDLTYKEDNVSYDEKARGTEHGAEKGEESRRESSKSKLRVYEDERSLKKNREISEDKQKDELCNSESGKELERHEKRRKRSGDKDKWQADIWDTEDKHLYSHRYERSRDNKHKDESYRDKYRDDIYRVHRNDRKRDEHSSRNQTSDRPSNKHYRDEHKHRDDGGSYIENQRAKYRDDNRGRKRSYEEVRVYSDLKDRNGKQIHLGAENYKSDASFLYSHTDRARTDHLRQDKVDSSWHDNRQNNSPRHSTLSIKEESRRNSKQEEKLRDAASMEDFSGLSGRRERASDSQSVEKIKVKDDFTETATSSKYNRTPRSDDCSTPNMSTEKSPSSANGQRLLEKGGVNSEHVLVDQSKGQLLPPPPVRFGIENPSVLGSYEEDNHRIQPMGDRKPGSRFKRNSGPYNNSWKTAPTWPSPIPNGFIPFEQGPPPPDFHSTIHQYPAPSLFGIRPPLEMSHTRVSYNMHEIAGQYSGHARPFGWGNTVKDSYPPPDARPDWGKARHPIDTPMVNDTWKGQNIKNTNIDFHQARANEHSLVQSLHRTRSGQSLSASTEIKRSSEASPLKSDADAPSSNMLDKSSQPSKRLEDDNPPFCCSYLSKIDISIDLTSSVLYKHCVTLLGGCDPPDVSDAAKHEDLQNTKAVKKVGKSSNFILRSLFPAKKDRVFQRAMLISKMRTEFTKVKCPVSPSSEASNKEQVAEQNNFSPEKDASPLAANSGNTGGEGQNPNVDTECDHLNIAMEQEKASTISGGSSKDDPEEHHSPNVCVEQFPYEGNLPKVEKEPQQCDAISETVVFASGSQACDAVMQECRVNLRRIPYSPESTR</sequence>